<evidence type="ECO:0000313" key="2">
    <source>
        <dbReference type="EMBL" id="RKO92804.1"/>
    </source>
</evidence>
<evidence type="ECO:0000313" key="3">
    <source>
        <dbReference type="Proteomes" id="UP000269721"/>
    </source>
</evidence>
<organism evidence="2 3">
    <name type="scientific">Blyttiomyces helicus</name>
    <dbReference type="NCBI Taxonomy" id="388810"/>
    <lineage>
        <taxon>Eukaryota</taxon>
        <taxon>Fungi</taxon>
        <taxon>Fungi incertae sedis</taxon>
        <taxon>Chytridiomycota</taxon>
        <taxon>Chytridiomycota incertae sedis</taxon>
        <taxon>Chytridiomycetes</taxon>
        <taxon>Chytridiomycetes incertae sedis</taxon>
        <taxon>Blyttiomyces</taxon>
    </lineage>
</organism>
<dbReference type="PANTHER" id="PTHR21456">
    <property type="entry name" value="FAMILY WITH SEQUENCE SIMILARITY 102"/>
    <property type="match status" value="1"/>
</dbReference>
<dbReference type="PANTHER" id="PTHR21456:SF1">
    <property type="entry name" value="C2 NT-TYPE DOMAIN-CONTAINING PROTEIN"/>
    <property type="match status" value="1"/>
</dbReference>
<proteinExistence type="predicted"/>
<dbReference type="PROSITE" id="PS51840">
    <property type="entry name" value="C2_NT"/>
    <property type="match status" value="1"/>
</dbReference>
<evidence type="ECO:0000259" key="1">
    <source>
        <dbReference type="PROSITE" id="PS51840"/>
    </source>
</evidence>
<gene>
    <name evidence="2" type="ORF">BDK51DRAFT_51525</name>
</gene>
<dbReference type="OrthoDB" id="3365224at2759"/>
<dbReference type="EMBL" id="KZ994491">
    <property type="protein sequence ID" value="RKO92804.1"/>
    <property type="molecule type" value="Genomic_DNA"/>
</dbReference>
<name>A0A4P9WJ10_9FUNG</name>
<feature type="domain" description="C2 NT-type" evidence="1">
    <location>
        <begin position="1"/>
        <end position="110"/>
    </location>
</feature>
<reference evidence="3" key="1">
    <citation type="journal article" date="2018" name="Nat. Microbiol.">
        <title>Leveraging single-cell genomics to expand the fungal tree of life.</title>
        <authorList>
            <person name="Ahrendt S.R."/>
            <person name="Quandt C.A."/>
            <person name="Ciobanu D."/>
            <person name="Clum A."/>
            <person name="Salamov A."/>
            <person name="Andreopoulos B."/>
            <person name="Cheng J.F."/>
            <person name="Woyke T."/>
            <person name="Pelin A."/>
            <person name="Henrissat B."/>
            <person name="Reynolds N.K."/>
            <person name="Benny G.L."/>
            <person name="Smith M.E."/>
            <person name="James T.Y."/>
            <person name="Grigoriev I.V."/>
        </authorList>
    </citation>
    <scope>NUCLEOTIDE SEQUENCE [LARGE SCALE GENOMIC DNA]</scope>
</reference>
<accession>A0A4P9WJ10</accession>
<sequence>MTRGVVQLNPPNQPFHRAQVVSHTARFDTIVKVPIYVDCRLGPNTLGVLGKCELYIQVEQENPGGRGSDTLGWVTIDVTEFLDLHHVSRRFLLQGSRTNAKLRIACDLELLSHDALFQVSMPPSAKPSFPPLDGYNRPERSNDPRTLDQAIGSAIFADYLTRLHGAEAGLSSDSDADIIDKLASLDHDPDHHLELVDALFSGVL</sequence>
<dbReference type="Pfam" id="PF10358">
    <property type="entry name" value="NT-C2"/>
    <property type="match status" value="1"/>
</dbReference>
<dbReference type="AlphaFoldDB" id="A0A4P9WJ10"/>
<keyword evidence="3" id="KW-1185">Reference proteome</keyword>
<dbReference type="InterPro" id="IPR039931">
    <property type="entry name" value="EEIG1/2-like"/>
</dbReference>
<dbReference type="Proteomes" id="UP000269721">
    <property type="component" value="Unassembled WGS sequence"/>
</dbReference>
<dbReference type="InterPro" id="IPR019448">
    <property type="entry name" value="NT-C2"/>
</dbReference>
<protein>
    <recommendedName>
        <fullName evidence="1">C2 NT-type domain-containing protein</fullName>
    </recommendedName>
</protein>